<keyword evidence="2" id="KW-1015">Disulfide bond</keyword>
<gene>
    <name evidence="4" type="ORF">PLOB_00018464</name>
</gene>
<dbReference type="PANTHER" id="PTHR45080:SF8">
    <property type="entry name" value="IG-LIKE DOMAIN-CONTAINING PROTEIN"/>
    <property type="match status" value="1"/>
</dbReference>
<dbReference type="SMART" id="SM00408">
    <property type="entry name" value="IGc2"/>
    <property type="match status" value="13"/>
</dbReference>
<feature type="domain" description="Ig-like" evidence="3">
    <location>
        <begin position="815"/>
        <end position="904"/>
    </location>
</feature>
<keyword evidence="5" id="KW-1185">Reference proteome</keyword>
<feature type="domain" description="Ig-like" evidence="3">
    <location>
        <begin position="998"/>
        <end position="1078"/>
    </location>
</feature>
<feature type="domain" description="Ig-like" evidence="3">
    <location>
        <begin position="237"/>
        <end position="319"/>
    </location>
</feature>
<evidence type="ECO:0000259" key="3">
    <source>
        <dbReference type="PROSITE" id="PS50835"/>
    </source>
</evidence>
<dbReference type="EMBL" id="CALNXK010000217">
    <property type="protein sequence ID" value="CAH3176823.1"/>
    <property type="molecule type" value="Genomic_DNA"/>
</dbReference>
<dbReference type="Pfam" id="PF07679">
    <property type="entry name" value="I-set"/>
    <property type="match status" value="4"/>
</dbReference>
<dbReference type="SUPFAM" id="SSF48726">
    <property type="entry name" value="Immunoglobulin"/>
    <property type="match status" value="14"/>
</dbReference>
<dbReference type="InterPro" id="IPR036179">
    <property type="entry name" value="Ig-like_dom_sf"/>
</dbReference>
<dbReference type="InterPro" id="IPR003598">
    <property type="entry name" value="Ig_sub2"/>
</dbReference>
<name>A0ABN8RF16_9CNID</name>
<dbReference type="PANTHER" id="PTHR45080">
    <property type="entry name" value="CONTACTIN 5"/>
    <property type="match status" value="1"/>
</dbReference>
<feature type="domain" description="Ig-like" evidence="3">
    <location>
        <begin position="1083"/>
        <end position="1163"/>
    </location>
</feature>
<dbReference type="Proteomes" id="UP001159405">
    <property type="component" value="Unassembled WGS sequence"/>
</dbReference>
<feature type="domain" description="Ig-like" evidence="3">
    <location>
        <begin position="53"/>
        <end position="140"/>
    </location>
</feature>
<comment type="caution">
    <text evidence="4">The sequence shown here is derived from an EMBL/GenBank/DDBJ whole genome shotgun (WGS) entry which is preliminary data.</text>
</comment>
<feature type="domain" description="Ig-like" evidence="3">
    <location>
        <begin position="910"/>
        <end position="993"/>
    </location>
</feature>
<feature type="domain" description="Ig-like" evidence="3">
    <location>
        <begin position="146"/>
        <end position="228"/>
    </location>
</feature>
<proteinExistence type="predicted"/>
<dbReference type="Gene3D" id="2.60.40.10">
    <property type="entry name" value="Immunoglobulins"/>
    <property type="match status" value="15"/>
</dbReference>
<feature type="domain" description="Ig-like" evidence="3">
    <location>
        <begin position="592"/>
        <end position="721"/>
    </location>
</feature>
<feature type="domain" description="Ig-like" evidence="3">
    <location>
        <begin position="728"/>
        <end position="812"/>
    </location>
</feature>
<evidence type="ECO:0000256" key="1">
    <source>
        <dbReference type="ARBA" id="ARBA00022729"/>
    </source>
</evidence>
<dbReference type="InterPro" id="IPR007110">
    <property type="entry name" value="Ig-like_dom"/>
</dbReference>
<dbReference type="InterPro" id="IPR050958">
    <property type="entry name" value="Cell_Adh-Cytoskel_Orgn"/>
</dbReference>
<accession>A0ABN8RF16</accession>
<dbReference type="PROSITE" id="PS50835">
    <property type="entry name" value="IG_LIKE"/>
    <property type="match status" value="13"/>
</dbReference>
<dbReference type="InterPro" id="IPR003599">
    <property type="entry name" value="Ig_sub"/>
</dbReference>
<protein>
    <recommendedName>
        <fullName evidence="3">Ig-like domain-containing protein</fullName>
    </recommendedName>
</protein>
<sequence length="1255" mass="132592">MCGALPEGAVDENGVLKFENTQGIHEGTYTCTGKNSFTNDMASVQLRVGVTSPKVSISPVLLSVREGDSAQFRCSAIGFPAPVLQWHGGPDNKLPPETILSNDNELLTIPKVERINEGKYFCTAENLGGISGTSAFLNVSAGGSVPEISVTRSTLNVIEGDEALFECLAVGDPTPTIRWSREKGRLSSSSSSENGVLIISSTKLEDAGTYFCRAANKFGAKAAPVTLNVEKDNSVAPTAVMVPLNQTVDVGASAILSCQVTGRPYTTIQWNKIGGSLTENHVIEEGLLRIQNATIEDAGTYVCVAQNKKGVQQATGIVDVRTKVPPEIEIMPAPNLTAITGEAVVLRCVVKAGHPPPAVVWERDTKQPLNSSSDGILVISPVTFDNEGMYICKASNIIGSTEAVALLTVQAEPKIMLSPPNSISVTTGGSVTLECAVVGNPPPEVQWKTQGNSQSNFQLMVNGPGMLKLVIRKVTAEHQGNYTCHAQNIVGKTLETIQLIVKVPPEIEITPTTNLTIATGESVILRCVVRAGNPSPSLIWEREGNKPLNSSKDGSLVISAATGDSQGKYICRATNNLGTSEAIAFLTVQAEPKIMVSPSNSISVTAGSSVTLECAAVGDPPPVVQWIPQGHSNLQLMESGPGVLKLIVKNITSSNQGNYTCQAQKIVGITKETIHVTGALQLGERGRGVSKLVIETVGLEDEGNYTCQAQNIVGKTQETVQLIVKVMPKIEIMPARKLTVTGGESVTFRCVVKAGNPPPSVVWEREQNKPLNSSDNGVLVISRASGDSGGRYICKATNIPGSTEAAALLIVQGEPQLIVNPSSPVSVTGGSSVTLECTAAGSPPPVVQWIIEGHPRSNLQIRETNRGVLKLIIENVRPEDQGNFTCQAENIVGLTQESVQLTVTVPLKPPEIVLNNSVLQTVNEGEDVEFRCNASGLPAPTIVWERLGSNLPNDALDRDGILMIPSVGAEDAGTYSCKAVNSEGQDSFSVKLEVIVSPLIDVTPSKISVNQGTSFNIFCIVKPSLAITWSKLNGSFPNGIVSDRGTLKVSEAKLKHAGTYRCYANNSAGSSEGFASVVVYAAPKVVAWPRSFEAARKSNVTFHCNATGIPDPVISWSKEGSDIPVRHSAGVLSLTGVVSDDDGRYICTAKNAAGTSTTSIELTVEDLPGVVITGGTSVKTVSVGKNLTLECIANGTPQPEIQWTRVDGLLPEGLISKGGQLIFPRARLAYGGVYRCKVTNRVGSVQSEVAIFVQG</sequence>
<feature type="domain" description="Ig-like" evidence="3">
    <location>
        <begin position="1168"/>
        <end position="1252"/>
    </location>
</feature>
<feature type="domain" description="Ig-like" evidence="3">
    <location>
        <begin position="505"/>
        <end position="587"/>
    </location>
</feature>
<keyword evidence="1" id="KW-0732">Signal</keyword>
<dbReference type="Pfam" id="PF13927">
    <property type="entry name" value="Ig_3"/>
    <property type="match status" value="10"/>
</dbReference>
<feature type="domain" description="Ig-like" evidence="3">
    <location>
        <begin position="413"/>
        <end position="495"/>
    </location>
</feature>
<feature type="domain" description="Ig-like" evidence="3">
    <location>
        <begin position="326"/>
        <end position="410"/>
    </location>
</feature>
<dbReference type="SMART" id="SM00409">
    <property type="entry name" value="IG"/>
    <property type="match status" value="13"/>
</dbReference>
<reference evidence="4 5" key="1">
    <citation type="submission" date="2022-05" db="EMBL/GenBank/DDBJ databases">
        <authorList>
            <consortium name="Genoscope - CEA"/>
            <person name="William W."/>
        </authorList>
    </citation>
    <scope>NUCLEOTIDE SEQUENCE [LARGE SCALE GENOMIC DNA]</scope>
</reference>
<dbReference type="CDD" id="cd00096">
    <property type="entry name" value="Ig"/>
    <property type="match status" value="1"/>
</dbReference>
<dbReference type="InterPro" id="IPR013783">
    <property type="entry name" value="Ig-like_fold"/>
</dbReference>
<evidence type="ECO:0000256" key="2">
    <source>
        <dbReference type="ARBA" id="ARBA00023157"/>
    </source>
</evidence>
<organism evidence="4 5">
    <name type="scientific">Porites lobata</name>
    <dbReference type="NCBI Taxonomy" id="104759"/>
    <lineage>
        <taxon>Eukaryota</taxon>
        <taxon>Metazoa</taxon>
        <taxon>Cnidaria</taxon>
        <taxon>Anthozoa</taxon>
        <taxon>Hexacorallia</taxon>
        <taxon>Scleractinia</taxon>
        <taxon>Fungiina</taxon>
        <taxon>Poritidae</taxon>
        <taxon>Porites</taxon>
    </lineage>
</organism>
<dbReference type="InterPro" id="IPR013098">
    <property type="entry name" value="Ig_I-set"/>
</dbReference>
<evidence type="ECO:0000313" key="4">
    <source>
        <dbReference type="EMBL" id="CAH3176823.1"/>
    </source>
</evidence>
<evidence type="ECO:0000313" key="5">
    <source>
        <dbReference type="Proteomes" id="UP001159405"/>
    </source>
</evidence>